<evidence type="ECO:0000256" key="1">
    <source>
        <dbReference type="SAM" id="Phobius"/>
    </source>
</evidence>
<dbReference type="Proteomes" id="UP000683438">
    <property type="component" value="Segment"/>
</dbReference>
<keyword evidence="1" id="KW-0472">Membrane</keyword>
<feature type="transmembrane region" description="Helical" evidence="1">
    <location>
        <begin position="18"/>
        <end position="37"/>
    </location>
</feature>
<protein>
    <submittedName>
        <fullName evidence="2">Uncharacterized protein</fullName>
    </submittedName>
</protein>
<evidence type="ECO:0000313" key="2">
    <source>
        <dbReference type="EMBL" id="QWT28916.1"/>
    </source>
</evidence>
<accession>A0A8F2IV97</accession>
<gene>
    <name evidence="2" type="ORF">vBMoxSR1_gp66</name>
</gene>
<organism evidence="2 3">
    <name type="scientific">Microbacterium phage vB_MoxS-R1</name>
    <dbReference type="NCBI Taxonomy" id="2848881"/>
    <lineage>
        <taxon>Viruses</taxon>
        <taxon>Duplodnaviria</taxon>
        <taxon>Heunggongvirae</taxon>
        <taxon>Uroviricota</taxon>
        <taxon>Caudoviricetes</taxon>
        <taxon>Syrbvirus</taxon>
        <taxon>Syrbvirus R1</taxon>
    </lineage>
</organism>
<name>A0A8F2IV97_9CAUD</name>
<reference evidence="2" key="1">
    <citation type="submission" date="2020-10" db="EMBL/GenBank/DDBJ databases">
        <title>Complete genome sequence of vB_MoxS-R1, a novel marine prophage inducted from Microbacterium.</title>
        <authorList>
            <person name="Zheng H."/>
            <person name="Liu B."/>
            <person name="Xu Y."/>
            <person name="Chen F."/>
        </authorList>
    </citation>
    <scope>NUCLEOTIDE SEQUENCE</scope>
</reference>
<keyword evidence="1" id="KW-1133">Transmembrane helix</keyword>
<dbReference type="EMBL" id="MW073100">
    <property type="protein sequence ID" value="QWT28916.1"/>
    <property type="molecule type" value="Genomic_DNA"/>
</dbReference>
<evidence type="ECO:0000313" key="3">
    <source>
        <dbReference type="Proteomes" id="UP000683438"/>
    </source>
</evidence>
<keyword evidence="3" id="KW-1185">Reference proteome</keyword>
<proteinExistence type="predicted"/>
<keyword evidence="1" id="KW-0812">Transmembrane</keyword>
<sequence length="114" mass="11519">MTDPIIPAATKLAAKRGFIRTATQSLASVIPIAAITIPTTGDALLGVGLAAAGAVATAVLAGAASALSIVSNGIPKDYADVTLVRQAVLDAPEAEASVEMAVQRVTLRRDRKRG</sequence>
<feature type="transmembrane region" description="Helical" evidence="1">
    <location>
        <begin position="43"/>
        <end position="70"/>
    </location>
</feature>